<evidence type="ECO:0000313" key="4">
    <source>
        <dbReference type="Proteomes" id="UP000317593"/>
    </source>
</evidence>
<gene>
    <name evidence="3" type="ORF">SAMN06265218_12723</name>
</gene>
<sequence length="338" mass="37880">MPETLENIPTENHEQDYATCLEELEQGLPIFGRITGTTDGLQQVEKELPFNFRQPFNVVKAIFKLEPGLYSLHTGIDEDIVIGFRIDGASEQPETQANEPAVDSRTAHENYYQQRALRLEGELHDADRKIRQLVDEIMGLKRQLSEDKTATLLTHQKELGDLKESHRNEIDRLKEIQRSNLKALEKELGELEKVKFRMEMEQRAGGRDAGSRMLDMLEENAPMFFTVISQLFAGQNARNLQLNPTPATPDISEEEAKAMAESLKHQLRPTSGSLPQQPHSPSTNEASQPKGAGEATPRHLPSDDNSETEPNEFVAKPTLNGMFGSPHTNGHAEPTISL</sequence>
<proteinExistence type="predicted"/>
<accession>A0A521F9V2</accession>
<organism evidence="3 4">
    <name type="scientific">Fodinibius sediminis</name>
    <dbReference type="NCBI Taxonomy" id="1214077"/>
    <lineage>
        <taxon>Bacteria</taxon>
        <taxon>Pseudomonadati</taxon>
        <taxon>Balneolota</taxon>
        <taxon>Balneolia</taxon>
        <taxon>Balneolales</taxon>
        <taxon>Balneolaceae</taxon>
        <taxon>Fodinibius</taxon>
    </lineage>
</organism>
<reference evidence="3 4" key="1">
    <citation type="submission" date="2017-05" db="EMBL/GenBank/DDBJ databases">
        <authorList>
            <person name="Varghese N."/>
            <person name="Submissions S."/>
        </authorList>
    </citation>
    <scope>NUCLEOTIDE SEQUENCE [LARGE SCALE GENOMIC DNA]</scope>
    <source>
        <strain evidence="3 4">DSM 21194</strain>
    </source>
</reference>
<evidence type="ECO:0000256" key="1">
    <source>
        <dbReference type="SAM" id="Coils"/>
    </source>
</evidence>
<keyword evidence="4" id="KW-1185">Reference proteome</keyword>
<dbReference type="RefSeq" id="WP_142716036.1">
    <property type="nucleotide sequence ID" value="NZ_FXTH01000027.1"/>
</dbReference>
<feature type="region of interest" description="Disordered" evidence="2">
    <location>
        <begin position="256"/>
        <end position="338"/>
    </location>
</feature>
<dbReference type="EMBL" id="FXTH01000027">
    <property type="protein sequence ID" value="SMO92989.1"/>
    <property type="molecule type" value="Genomic_DNA"/>
</dbReference>
<dbReference type="Proteomes" id="UP000317593">
    <property type="component" value="Unassembled WGS sequence"/>
</dbReference>
<dbReference type="AlphaFoldDB" id="A0A521F9V2"/>
<keyword evidence="1" id="KW-0175">Coiled coil</keyword>
<feature type="coiled-coil region" evidence="1">
    <location>
        <begin position="116"/>
        <end position="201"/>
    </location>
</feature>
<evidence type="ECO:0000313" key="3">
    <source>
        <dbReference type="EMBL" id="SMO92989.1"/>
    </source>
</evidence>
<protein>
    <submittedName>
        <fullName evidence="3">Uncharacterized protein</fullName>
    </submittedName>
</protein>
<evidence type="ECO:0000256" key="2">
    <source>
        <dbReference type="SAM" id="MobiDB-lite"/>
    </source>
</evidence>
<dbReference type="OrthoDB" id="1522686at2"/>
<name>A0A521F9V2_9BACT</name>
<feature type="compositionally biased region" description="Polar residues" evidence="2">
    <location>
        <begin position="268"/>
        <end position="287"/>
    </location>
</feature>